<dbReference type="AlphaFoldDB" id="A0A8E1RZV4"/>
<protein>
    <submittedName>
        <fullName evidence="1">Uncharacterized protein</fullName>
    </submittedName>
</protein>
<dbReference type="EMBL" id="LDSE01000015">
    <property type="protein sequence ID" value="KTS68331.1"/>
    <property type="molecule type" value="Genomic_DNA"/>
</dbReference>
<evidence type="ECO:0000313" key="2">
    <source>
        <dbReference type="Proteomes" id="UP000071979"/>
    </source>
</evidence>
<organism evidence="1 2">
    <name type="scientific">Pantoea dispersa</name>
    <dbReference type="NCBI Taxonomy" id="59814"/>
    <lineage>
        <taxon>Bacteria</taxon>
        <taxon>Pseudomonadati</taxon>
        <taxon>Pseudomonadota</taxon>
        <taxon>Gammaproteobacteria</taxon>
        <taxon>Enterobacterales</taxon>
        <taxon>Erwiniaceae</taxon>
        <taxon>Pantoea</taxon>
    </lineage>
</organism>
<accession>A0A8E1RZV4</accession>
<name>A0A8E1RZV4_9GAMM</name>
<evidence type="ECO:0000313" key="1">
    <source>
        <dbReference type="EMBL" id="KTS68331.1"/>
    </source>
</evidence>
<reference evidence="1 2" key="1">
    <citation type="journal article" date="2016" name="Front. Microbiol.">
        <title>Genomic Resource of Rice Seed Associated Bacteria.</title>
        <authorList>
            <person name="Midha S."/>
            <person name="Bansal K."/>
            <person name="Sharma S."/>
            <person name="Kumar N."/>
            <person name="Patil P.P."/>
            <person name="Chaudhry V."/>
            <person name="Patil P.B."/>
        </authorList>
    </citation>
    <scope>NUCLEOTIDE SEQUENCE [LARGE SCALE GENOMIC DNA]</scope>
    <source>
        <strain evidence="1 2">SA3</strain>
    </source>
</reference>
<dbReference type="RefSeq" id="WP_058759212.1">
    <property type="nucleotide sequence ID" value="NZ_LDRZ01000014.1"/>
</dbReference>
<gene>
    <name evidence="1" type="ORF">SA3R_08305</name>
</gene>
<proteinExistence type="predicted"/>
<dbReference type="Proteomes" id="UP000071979">
    <property type="component" value="Unassembled WGS sequence"/>
</dbReference>
<sequence length="100" mass="10969">MLYSEDMTGHAVIGEAAVNLAVREKEINVDSLLAELYSMLRAEELSRRIDRINAAIGWLSDFRAMGAHSGADQGWMLTDSNDHSFSSDATIQLPADEGNK</sequence>
<comment type="caution">
    <text evidence="1">The sequence shown here is derived from an EMBL/GenBank/DDBJ whole genome shotgun (WGS) entry which is preliminary data.</text>
</comment>